<dbReference type="Pfam" id="PF14478">
    <property type="entry name" value="DUF4430"/>
    <property type="match status" value="1"/>
</dbReference>
<gene>
    <name evidence="2" type="ORF">PoB_000700000</name>
</gene>
<evidence type="ECO:0000259" key="1">
    <source>
        <dbReference type="Pfam" id="PF14478"/>
    </source>
</evidence>
<name>A0AAV3YBT1_9GAST</name>
<dbReference type="Proteomes" id="UP000735302">
    <property type="component" value="Unassembled WGS sequence"/>
</dbReference>
<proteinExistence type="predicted"/>
<protein>
    <submittedName>
        <fullName evidence="2">Gastric intrinsic factor-like protein 1</fullName>
    </submittedName>
</protein>
<reference evidence="2 3" key="1">
    <citation type="journal article" date="2021" name="Elife">
        <title>Chloroplast acquisition without the gene transfer in kleptoplastic sea slugs, Plakobranchus ocellatus.</title>
        <authorList>
            <person name="Maeda T."/>
            <person name="Takahashi S."/>
            <person name="Yoshida T."/>
            <person name="Shimamura S."/>
            <person name="Takaki Y."/>
            <person name="Nagai Y."/>
            <person name="Toyoda A."/>
            <person name="Suzuki Y."/>
            <person name="Arimoto A."/>
            <person name="Ishii H."/>
            <person name="Satoh N."/>
            <person name="Nishiyama T."/>
            <person name="Hasebe M."/>
            <person name="Maruyama T."/>
            <person name="Minagawa J."/>
            <person name="Obokata J."/>
            <person name="Shigenobu S."/>
        </authorList>
    </citation>
    <scope>NUCLEOTIDE SEQUENCE [LARGE SCALE GENOMIC DNA]</scope>
</reference>
<dbReference type="Gene3D" id="2.170.130.30">
    <property type="match status" value="1"/>
</dbReference>
<organism evidence="2 3">
    <name type="scientific">Plakobranchus ocellatus</name>
    <dbReference type="NCBI Taxonomy" id="259542"/>
    <lineage>
        <taxon>Eukaryota</taxon>
        <taxon>Metazoa</taxon>
        <taxon>Spiralia</taxon>
        <taxon>Lophotrochozoa</taxon>
        <taxon>Mollusca</taxon>
        <taxon>Gastropoda</taxon>
        <taxon>Heterobranchia</taxon>
        <taxon>Euthyneura</taxon>
        <taxon>Panpulmonata</taxon>
        <taxon>Sacoglossa</taxon>
        <taxon>Placobranchoidea</taxon>
        <taxon>Plakobranchidae</taxon>
        <taxon>Plakobranchus</taxon>
    </lineage>
</organism>
<dbReference type="EMBL" id="BLXT01000825">
    <property type="protein sequence ID" value="GFN80494.1"/>
    <property type="molecule type" value="Genomic_DNA"/>
</dbReference>
<dbReference type="InterPro" id="IPR027954">
    <property type="entry name" value="Transcobalamin-like_C"/>
</dbReference>
<dbReference type="AlphaFoldDB" id="A0AAV3YBT1"/>
<comment type="caution">
    <text evidence="2">The sequence shown here is derived from an EMBL/GenBank/DDBJ whole genome shotgun (WGS) entry which is preliminary data.</text>
</comment>
<sequence length="181" mass="21027">MVCSSSTLLVNINLARVELLSLQVLNKDLFFLRTMADLKDDNTGAESKPSVENPPGDDRSFIDMTIIVRNKFQEPFFEYEHTLTNWPQRILLHALEDWAKEDKHFWFCVEYFEKLRYMITAFKKQSQSTENRTYWSISSNIAGSLTVGVSKYIPQNKEVITFNFQSYSSHEDCGSSDIQTK</sequence>
<evidence type="ECO:0000313" key="3">
    <source>
        <dbReference type="Proteomes" id="UP000735302"/>
    </source>
</evidence>
<keyword evidence="3" id="KW-1185">Reference proteome</keyword>
<accession>A0AAV3YBT1</accession>
<evidence type="ECO:0000313" key="2">
    <source>
        <dbReference type="EMBL" id="GFN80494.1"/>
    </source>
</evidence>
<feature type="domain" description="Transcobalamin-like C-terminal" evidence="1">
    <location>
        <begin position="113"/>
        <end position="165"/>
    </location>
</feature>